<evidence type="ECO:0000259" key="2">
    <source>
        <dbReference type="Pfam" id="PF17777"/>
    </source>
</evidence>
<accession>A0ABD2IKE9</accession>
<proteinExistence type="inferred from homology"/>
<dbReference type="Gene3D" id="3.30.70.1730">
    <property type="match status" value="1"/>
</dbReference>
<evidence type="ECO:0000313" key="5">
    <source>
        <dbReference type="Proteomes" id="UP001620626"/>
    </source>
</evidence>
<evidence type="ECO:0000313" key="3">
    <source>
        <dbReference type="EMBL" id="KAL3073379.1"/>
    </source>
</evidence>
<dbReference type="InterPro" id="IPR040637">
    <property type="entry name" value="Ribosomal_uL10-like_insert"/>
</dbReference>
<reference evidence="4 5" key="1">
    <citation type="submission" date="2024-10" db="EMBL/GenBank/DDBJ databases">
        <authorList>
            <person name="Kim D."/>
        </authorList>
    </citation>
    <scope>NUCLEOTIDE SEQUENCE [LARGE SCALE GENOMIC DNA]</scope>
    <source>
        <strain evidence="4">BH-2024</strain>
    </source>
</reference>
<dbReference type="InterPro" id="IPR043141">
    <property type="entry name" value="Ribosomal_uL10-like_sf"/>
</dbReference>
<sequence>MPKPKRDRVRECVEQYKPLFVFSAENLRSAMLTEVRQHFKQNSRIFYAKSNLMAVALGKLAQDEQANELHKVSALLTRPKRTDVHQCEGKQSAKVFGRAHRGVVCPGGRRRLSGHFVAGWPKAGGIGLERCYGTAATQVGHVHTAGKWYFAEHPEAEVEKAGAVASADISLATDPMRAELHLHGAMEPQLRKLGMPTRLENGSIELLEEFTVCKAGDQLSADQARILKQFGHRLANSASVCSLGGAKRRDLNRLTEGHNEFNG</sequence>
<evidence type="ECO:0000256" key="1">
    <source>
        <dbReference type="ARBA" id="ARBA00008889"/>
    </source>
</evidence>
<dbReference type="Pfam" id="PF00466">
    <property type="entry name" value="Ribosomal_L10"/>
    <property type="match status" value="1"/>
</dbReference>
<feature type="domain" description="Large ribosomal subunit protein uL10-like insertion" evidence="2">
    <location>
        <begin position="160"/>
        <end position="231"/>
    </location>
</feature>
<gene>
    <name evidence="4" type="ORF">niasHT_034785</name>
    <name evidence="3" type="ORF">niasHT_038517</name>
</gene>
<organism evidence="4 5">
    <name type="scientific">Heterodera trifolii</name>
    <dbReference type="NCBI Taxonomy" id="157864"/>
    <lineage>
        <taxon>Eukaryota</taxon>
        <taxon>Metazoa</taxon>
        <taxon>Ecdysozoa</taxon>
        <taxon>Nematoda</taxon>
        <taxon>Chromadorea</taxon>
        <taxon>Rhabditida</taxon>
        <taxon>Tylenchina</taxon>
        <taxon>Tylenchomorpha</taxon>
        <taxon>Tylenchoidea</taxon>
        <taxon>Heteroderidae</taxon>
        <taxon>Heteroderinae</taxon>
        <taxon>Heterodera</taxon>
    </lineage>
</organism>
<keyword evidence="5" id="KW-1185">Reference proteome</keyword>
<dbReference type="EMBL" id="JBICBT010001317">
    <property type="protein sequence ID" value="KAL3073379.1"/>
    <property type="molecule type" value="Genomic_DNA"/>
</dbReference>
<dbReference type="AlphaFoldDB" id="A0ABD2IKE9"/>
<dbReference type="InterPro" id="IPR051742">
    <property type="entry name" value="Ribosome_Assembly_uL10"/>
</dbReference>
<dbReference type="Proteomes" id="UP001620626">
    <property type="component" value="Unassembled WGS sequence"/>
</dbReference>
<dbReference type="Gene3D" id="3.90.105.20">
    <property type="match status" value="1"/>
</dbReference>
<dbReference type="InterPro" id="IPR043164">
    <property type="entry name" value="Ribosomal_uL10-like_insert_sf"/>
</dbReference>
<dbReference type="SUPFAM" id="SSF160369">
    <property type="entry name" value="Ribosomal protein L10-like"/>
    <property type="match status" value="1"/>
</dbReference>
<dbReference type="InterPro" id="IPR001790">
    <property type="entry name" value="Ribosomal_uL10"/>
</dbReference>
<dbReference type="PANTHER" id="PTHR45841:SF1">
    <property type="entry name" value="MRNA TURNOVER PROTEIN 4 HOMOLOG"/>
    <property type="match status" value="1"/>
</dbReference>
<dbReference type="Pfam" id="PF17777">
    <property type="entry name" value="RL10P_insert"/>
    <property type="match status" value="1"/>
</dbReference>
<dbReference type="EMBL" id="JBICBT010001158">
    <property type="protein sequence ID" value="KAL3080599.1"/>
    <property type="molecule type" value="Genomic_DNA"/>
</dbReference>
<evidence type="ECO:0000313" key="4">
    <source>
        <dbReference type="EMBL" id="KAL3080599.1"/>
    </source>
</evidence>
<name>A0ABD2IKE9_9BILA</name>
<protein>
    <recommendedName>
        <fullName evidence="2">Large ribosomal subunit protein uL10-like insertion domain-containing protein</fullName>
    </recommendedName>
</protein>
<comment type="similarity">
    <text evidence="1">Belongs to the universal ribosomal protein uL10 family.</text>
</comment>
<dbReference type="PANTHER" id="PTHR45841">
    <property type="entry name" value="MRNA TURNOVER PROTEIN 4 MRTO4"/>
    <property type="match status" value="1"/>
</dbReference>
<comment type="caution">
    <text evidence="4">The sequence shown here is derived from an EMBL/GenBank/DDBJ whole genome shotgun (WGS) entry which is preliminary data.</text>
</comment>